<feature type="region of interest" description="Disordered" evidence="1">
    <location>
        <begin position="622"/>
        <end position="683"/>
    </location>
</feature>
<evidence type="ECO:0000259" key="3">
    <source>
        <dbReference type="Pfam" id="PF05569"/>
    </source>
</evidence>
<evidence type="ECO:0000313" key="5">
    <source>
        <dbReference type="Proteomes" id="UP001499909"/>
    </source>
</evidence>
<dbReference type="PANTHER" id="PTHR34978:SF3">
    <property type="entry name" value="SLR0241 PROTEIN"/>
    <property type="match status" value="1"/>
</dbReference>
<sequence length="864" mass="95999">MNWLENALSPALVRALGWTLVHSLWQGAVVGLALVGLLLVLRRHSAQVRYNVACVALATMVGLALVTFVRHYSIALANPAVVAAAPLPAASAGVSPDFLQSSAAATEAVVTGSGPSWLQYFDNNLPLIVAAWLLGLLAMTLRLLGGLAYVQRLRHYRVQPLSAHWNERLEVLAAKAGLKRTVTLLESALVKAPLVAGHLKPVILLPLGTVLGLTQLQLEAILAHELAHIARRDYLMNILQSVAEILFFYHPAAWFITASLRTERENCCDDEATAICGDPLTLARALAALAEMGHDVTPVPRLALSAVGTDGSLLGRIKRLVQRRAAPTFSEGVMAALVVMGGLVLLGLTAAVSMASPRPWADQAQAELAGLVTAADNTLWLHSLEAMHQDTLPPLPAAGAPRSVAQGDDKDKDKKKRKYKDRDGNQHVVIVRNDEQDGPGRYGRGSDGTVIVKRDKKGRATEIIVDGRRIDLQEENKKAKGGSTEIIRLPAARRADSRRSRHTDSNEDFAFSFNDGSGNYGMTFKDREAFRMALPKFNLDLDLTMDEARGSARGAAKTYVSRNGSRVEVRSGRNVQIIDPEKIRQQALQDAERSIREAMRTEKDEQAREKLQEELDRLQERRDELREQRQQREEARRELDDEDRQRDEERRQRDEEYRQRDEERRQRDEERRQRDEVRRRGDEQVVRQLRADGLLADADNYQFSLNSKDMVVNGKKQPAAVRDKYLKLVEEQSGRKLTASSTYGITRNTNSTTTTGPTPPRPPQLPRAPQAPRPPRAPRTPQVLRVPAPPMPPREPAADSNLIGDQLRKDGLIGKDDRAYQLQLNQAGMSVNGQKQPEEVAKKYRELLNHADDKNFNLNISVSE</sequence>
<feature type="compositionally biased region" description="Polar residues" evidence="1">
    <location>
        <begin position="738"/>
        <end position="751"/>
    </location>
</feature>
<feature type="transmembrane region" description="Helical" evidence="2">
    <location>
        <begin position="125"/>
        <end position="150"/>
    </location>
</feature>
<feature type="compositionally biased region" description="Pro residues" evidence="1">
    <location>
        <begin position="757"/>
        <end position="778"/>
    </location>
</feature>
<protein>
    <recommendedName>
        <fullName evidence="3">Peptidase M56 domain-containing protein</fullName>
    </recommendedName>
</protein>
<name>A0ABP7NIH8_9BACT</name>
<organism evidence="4 5">
    <name type="scientific">Hymenobacter algoricola</name>
    <dbReference type="NCBI Taxonomy" id="486267"/>
    <lineage>
        <taxon>Bacteria</taxon>
        <taxon>Pseudomonadati</taxon>
        <taxon>Bacteroidota</taxon>
        <taxon>Cytophagia</taxon>
        <taxon>Cytophagales</taxon>
        <taxon>Hymenobacteraceae</taxon>
        <taxon>Hymenobacter</taxon>
    </lineage>
</organism>
<evidence type="ECO:0000256" key="2">
    <source>
        <dbReference type="SAM" id="Phobius"/>
    </source>
</evidence>
<dbReference type="EMBL" id="BAABDH010000098">
    <property type="protein sequence ID" value="GAA3946183.1"/>
    <property type="molecule type" value="Genomic_DNA"/>
</dbReference>
<dbReference type="Gene3D" id="3.30.2010.10">
    <property type="entry name" value="Metalloproteases ('zincins'), catalytic domain"/>
    <property type="match status" value="1"/>
</dbReference>
<feature type="transmembrane region" description="Helical" evidence="2">
    <location>
        <begin position="20"/>
        <end position="41"/>
    </location>
</feature>
<evidence type="ECO:0000256" key="1">
    <source>
        <dbReference type="SAM" id="MobiDB-lite"/>
    </source>
</evidence>
<keyword evidence="2" id="KW-0472">Membrane</keyword>
<feature type="transmembrane region" description="Helical" evidence="2">
    <location>
        <begin position="48"/>
        <end position="69"/>
    </location>
</feature>
<feature type="region of interest" description="Disordered" evidence="1">
    <location>
        <begin position="391"/>
        <end position="448"/>
    </location>
</feature>
<evidence type="ECO:0000313" key="4">
    <source>
        <dbReference type="EMBL" id="GAA3946183.1"/>
    </source>
</evidence>
<dbReference type="PANTHER" id="PTHR34978">
    <property type="entry name" value="POSSIBLE SENSOR-TRANSDUCER PROTEIN BLAR"/>
    <property type="match status" value="1"/>
</dbReference>
<feature type="region of interest" description="Disordered" evidence="1">
    <location>
        <begin position="734"/>
        <end position="810"/>
    </location>
</feature>
<gene>
    <name evidence="4" type="ORF">GCM10022406_30100</name>
</gene>
<dbReference type="Proteomes" id="UP001499909">
    <property type="component" value="Unassembled WGS sequence"/>
</dbReference>
<dbReference type="InterPro" id="IPR052173">
    <property type="entry name" value="Beta-lactam_resp_regulator"/>
</dbReference>
<keyword evidence="5" id="KW-1185">Reference proteome</keyword>
<dbReference type="InterPro" id="IPR008756">
    <property type="entry name" value="Peptidase_M56"/>
</dbReference>
<feature type="transmembrane region" description="Helical" evidence="2">
    <location>
        <begin position="333"/>
        <end position="355"/>
    </location>
</feature>
<dbReference type="CDD" id="cd07341">
    <property type="entry name" value="M56_BlaR1_MecR1_like"/>
    <property type="match status" value="1"/>
</dbReference>
<dbReference type="RefSeq" id="WP_345115673.1">
    <property type="nucleotide sequence ID" value="NZ_BAABDH010000098.1"/>
</dbReference>
<proteinExistence type="predicted"/>
<feature type="domain" description="Peptidase M56" evidence="3">
    <location>
        <begin position="25"/>
        <end position="274"/>
    </location>
</feature>
<reference evidence="5" key="1">
    <citation type="journal article" date="2019" name="Int. J. Syst. Evol. Microbiol.">
        <title>The Global Catalogue of Microorganisms (GCM) 10K type strain sequencing project: providing services to taxonomists for standard genome sequencing and annotation.</title>
        <authorList>
            <consortium name="The Broad Institute Genomics Platform"/>
            <consortium name="The Broad Institute Genome Sequencing Center for Infectious Disease"/>
            <person name="Wu L."/>
            <person name="Ma J."/>
        </authorList>
    </citation>
    <scope>NUCLEOTIDE SEQUENCE [LARGE SCALE GENOMIC DNA]</scope>
    <source>
        <strain evidence="5">JCM 17214</strain>
    </source>
</reference>
<keyword evidence="2" id="KW-1133">Transmembrane helix</keyword>
<dbReference type="Pfam" id="PF05569">
    <property type="entry name" value="Peptidase_M56"/>
    <property type="match status" value="1"/>
</dbReference>
<keyword evidence="2" id="KW-0812">Transmembrane</keyword>
<accession>A0ABP7NIH8</accession>
<comment type="caution">
    <text evidence="4">The sequence shown here is derived from an EMBL/GenBank/DDBJ whole genome shotgun (WGS) entry which is preliminary data.</text>
</comment>